<feature type="compositionally biased region" description="Pro residues" evidence="7">
    <location>
        <begin position="183"/>
        <end position="193"/>
    </location>
</feature>
<evidence type="ECO:0000256" key="5">
    <source>
        <dbReference type="ARBA" id="ARBA00022777"/>
    </source>
</evidence>
<dbReference type="Gene3D" id="3.30.200.20">
    <property type="entry name" value="Phosphorylase Kinase, domain 1"/>
    <property type="match status" value="1"/>
</dbReference>
<feature type="compositionally biased region" description="Low complexity" evidence="7">
    <location>
        <begin position="312"/>
        <end position="329"/>
    </location>
</feature>
<keyword evidence="1" id="KW-0723">Serine/threonine-protein kinase</keyword>
<proteinExistence type="predicted"/>
<dbReference type="GO" id="GO:0005524">
    <property type="term" value="F:ATP binding"/>
    <property type="evidence" value="ECO:0007669"/>
    <property type="project" value="UniProtKB-KW"/>
</dbReference>
<evidence type="ECO:0000256" key="7">
    <source>
        <dbReference type="SAM" id="MobiDB-lite"/>
    </source>
</evidence>
<protein>
    <recommendedName>
        <fullName evidence="8">Protein kinase domain-containing protein</fullName>
    </recommendedName>
</protein>
<reference evidence="9" key="1">
    <citation type="submission" date="2021-01" db="EMBL/GenBank/DDBJ databases">
        <authorList>
            <person name="Corre E."/>
            <person name="Pelletier E."/>
            <person name="Niang G."/>
            <person name="Scheremetjew M."/>
            <person name="Finn R."/>
            <person name="Kale V."/>
            <person name="Holt S."/>
            <person name="Cochrane G."/>
            <person name="Meng A."/>
            <person name="Brown T."/>
            <person name="Cohen L."/>
        </authorList>
    </citation>
    <scope>NUCLEOTIDE SEQUENCE</scope>
    <source>
        <strain evidence="9">CCMP1320</strain>
    </source>
</reference>
<name>A0A7S3VMV0_DUNTE</name>
<feature type="compositionally biased region" description="Polar residues" evidence="7">
    <location>
        <begin position="813"/>
        <end position="832"/>
    </location>
</feature>
<evidence type="ECO:0000256" key="6">
    <source>
        <dbReference type="ARBA" id="ARBA00022840"/>
    </source>
</evidence>
<organism evidence="9">
    <name type="scientific">Dunaliella tertiolecta</name>
    <name type="common">Green alga</name>
    <dbReference type="NCBI Taxonomy" id="3047"/>
    <lineage>
        <taxon>Eukaryota</taxon>
        <taxon>Viridiplantae</taxon>
        <taxon>Chlorophyta</taxon>
        <taxon>core chlorophytes</taxon>
        <taxon>Chlorophyceae</taxon>
        <taxon>CS clade</taxon>
        <taxon>Chlamydomonadales</taxon>
        <taxon>Dunaliellaceae</taxon>
        <taxon>Dunaliella</taxon>
    </lineage>
</organism>
<keyword evidence="4" id="KW-0547">Nucleotide-binding</keyword>
<feature type="compositionally biased region" description="Polar residues" evidence="7">
    <location>
        <begin position="364"/>
        <end position="382"/>
    </location>
</feature>
<feature type="compositionally biased region" description="Low complexity" evidence="7">
    <location>
        <begin position="383"/>
        <end position="397"/>
    </location>
</feature>
<feature type="region of interest" description="Disordered" evidence="7">
    <location>
        <begin position="239"/>
        <end position="904"/>
    </location>
</feature>
<keyword evidence="6" id="KW-0067">ATP-binding</keyword>
<feature type="compositionally biased region" description="Low complexity" evidence="7">
    <location>
        <begin position="460"/>
        <end position="472"/>
    </location>
</feature>
<evidence type="ECO:0000259" key="8">
    <source>
        <dbReference type="PROSITE" id="PS50011"/>
    </source>
</evidence>
<feature type="compositionally biased region" description="Basic and acidic residues" evidence="7">
    <location>
        <begin position="734"/>
        <end position="745"/>
    </location>
</feature>
<keyword evidence="2" id="KW-0597">Phosphoprotein</keyword>
<evidence type="ECO:0000256" key="4">
    <source>
        <dbReference type="ARBA" id="ARBA00022741"/>
    </source>
</evidence>
<dbReference type="InterPro" id="IPR000719">
    <property type="entry name" value="Prot_kinase_dom"/>
</dbReference>
<dbReference type="FunFam" id="1.10.510.10:FF:000380">
    <property type="entry name" value="Serine/threonine-protein kinase ppk15"/>
    <property type="match status" value="1"/>
</dbReference>
<dbReference type="InterPro" id="IPR008271">
    <property type="entry name" value="Ser/Thr_kinase_AS"/>
</dbReference>
<feature type="compositionally biased region" description="Polar residues" evidence="7">
    <location>
        <begin position="758"/>
        <end position="768"/>
    </location>
</feature>
<dbReference type="InterPro" id="IPR050494">
    <property type="entry name" value="Ser_Thr_dual-spec_kinase"/>
</dbReference>
<feature type="domain" description="Protein kinase" evidence="8">
    <location>
        <begin position="993"/>
        <end position="1295"/>
    </location>
</feature>
<dbReference type="EMBL" id="HBIP01018061">
    <property type="protein sequence ID" value="CAE0495576.1"/>
    <property type="molecule type" value="Transcribed_RNA"/>
</dbReference>
<dbReference type="InterPro" id="IPR011009">
    <property type="entry name" value="Kinase-like_dom_sf"/>
</dbReference>
<feature type="compositionally biased region" description="Polar residues" evidence="7">
    <location>
        <begin position="641"/>
        <end position="650"/>
    </location>
</feature>
<dbReference type="PANTHER" id="PTHR24058:SF124">
    <property type="entry name" value="PROTEIN KINASE SUPERFAMILY PROTEIN"/>
    <property type="match status" value="1"/>
</dbReference>
<evidence type="ECO:0000313" key="9">
    <source>
        <dbReference type="EMBL" id="CAE0495576.1"/>
    </source>
</evidence>
<dbReference type="PANTHER" id="PTHR24058">
    <property type="entry name" value="DUAL SPECIFICITY PROTEIN KINASE"/>
    <property type="match status" value="1"/>
</dbReference>
<evidence type="ECO:0000256" key="1">
    <source>
        <dbReference type="ARBA" id="ARBA00022527"/>
    </source>
</evidence>
<accession>A0A7S3VMV0</accession>
<dbReference type="SUPFAM" id="SSF56112">
    <property type="entry name" value="Protein kinase-like (PK-like)"/>
    <property type="match status" value="1"/>
</dbReference>
<keyword evidence="3" id="KW-0808">Transferase</keyword>
<sequence length="1302" mass="140722">MLRNLHPLKHKSTALPGRSGSLSICHLPSSRAAWPGTPHTMAYSSSGGQASSSQGYYVGATSDGLLNVLGGEQSSSQHPVAQVMGDSGAAYIAQLNAVCQFLRQEGFVQAERQLLQELEQKFPSIGKLSPEEEEEEAGRQAHHAAQEAHAATAARPDLLEPQQHSQYQQHPAHTAGGGLGSQPPFPFPPPPARPQARLRPPHKIPKQKVPWGPDVDEYQSIEDVGYIRKDISGQQQFEELELLGSDLSEEPEGMATASGPLSSQRDDDYEGSSGGHGEGSEGEEEEEQGSSQGGGDVASLSETEDLGTRHMQQQQQQQRSSSFQSPASSTLELHPAGRWSAPGEQGSSDPTWDMGPQDIKLTEPVSTPSKGSGDQQQLSGENSRPVLSRVESLSSSLKDFDADRSHEQGESMASGPMSRAHSDSEQQPPELGGGEVIDFNPIPLAQATPQDLKAFGLHEQQQQGAKQQQQQQHDPAAFSAVTSSLAVGVGSRAQHAPQSEDPEAGATASPGATTPGRESNKSLEQAQSQADAREPGGGFSFPVTPKQSDEPQSHPPPFKSWPSVRSSFTSEFAAASDDDHNAADYADEDYSKSVSASKSGSRSTSQNLGAHMRKLDLNGSRPGDEDASGVSEHDQWKSLPSKLSRQQQSAAAEEGLASPDVGPSSEPAPLHGHSAPAGRAPDISNVGPTFYGGAFSIGKDSPKSNSPARVTHTAPGEQEKAGQPSSSSSSSTGEAKRDRQAREGRGAGAAEEAAGSKSDPSQAQQAAEQGSPMEYSPYKVAGGGSAMPSRSPVMVLAAATSGSPGSDGRSNEDATQASPKASESVHSASQLTLAPLAQEEGMEGPGGQPEVVAHMVDHLNETSSSSQQVEGDGEGDGATSVLRRQVPRSGSEAGGSEGGPDDTEMREAEAHIADREMQWQQVQLGAQQEAALHNQPPYVTDENGMLTYQYDPEYIARNYEVFDLRVYHRRCRTGFEETKDFPIRMNDLIAGRYQVMDFLGSAAFSRAIQALDVKTGMLVCLKIIKNNKDYFDQSLDEIKLLKFTNAYDPEDKHNIVRLYDFFYYKEHLFLVCELLRANLYEFQKYNRESGDAPYFTNACIQRIARQVLGSLEFLHSLGLIHSDLKPENILIKSYSRCEVKVIDLGSSCFTTDQLSSYVQSRSYRAPEVILGLPYDQKVDIWSLGCILAELSSGQVLFQNDSLATLLARLEGILGPVPEWMVQKGRYASRFYTRSGQLYERNPATDRYEMLIPKRTTLSHRVPDAHKGLVDFISYLLLVDPHKRPTASEALQHPFMQEDYYNV</sequence>
<dbReference type="PROSITE" id="PS50011">
    <property type="entry name" value="PROTEIN_KINASE_DOM"/>
    <property type="match status" value="1"/>
</dbReference>
<dbReference type="Gene3D" id="1.10.510.10">
    <property type="entry name" value="Transferase(Phosphotransferase) domain 1"/>
    <property type="match status" value="1"/>
</dbReference>
<gene>
    <name evidence="9" type="ORF">DTER00134_LOCUS10649</name>
</gene>
<dbReference type="CDD" id="cd14133">
    <property type="entry name" value="PKc_DYRK_like"/>
    <property type="match status" value="1"/>
</dbReference>
<dbReference type="FunFam" id="3.30.200.20:FF:000216">
    <property type="entry name" value="Putative serine/threonine-protein kinase dyrk2"/>
    <property type="match status" value="1"/>
</dbReference>
<evidence type="ECO:0000256" key="2">
    <source>
        <dbReference type="ARBA" id="ARBA00022553"/>
    </source>
</evidence>
<keyword evidence="5" id="KW-0418">Kinase</keyword>
<dbReference type="GO" id="GO:0004674">
    <property type="term" value="F:protein serine/threonine kinase activity"/>
    <property type="evidence" value="ECO:0007669"/>
    <property type="project" value="UniProtKB-KW"/>
</dbReference>
<dbReference type="PROSITE" id="PS00108">
    <property type="entry name" value="PROTEIN_KINASE_ST"/>
    <property type="match status" value="1"/>
</dbReference>
<dbReference type="Pfam" id="PF00069">
    <property type="entry name" value="Pkinase"/>
    <property type="match status" value="1"/>
</dbReference>
<evidence type="ECO:0000256" key="3">
    <source>
        <dbReference type="ARBA" id="ARBA00022679"/>
    </source>
</evidence>
<feature type="compositionally biased region" description="Polar residues" evidence="7">
    <location>
        <begin position="162"/>
        <end position="171"/>
    </location>
</feature>
<feature type="region of interest" description="Disordered" evidence="7">
    <location>
        <begin position="125"/>
        <end position="216"/>
    </location>
</feature>
<feature type="compositionally biased region" description="Low complexity" evidence="7">
    <location>
        <begin position="504"/>
        <end position="516"/>
    </location>
</feature>
<feature type="compositionally biased region" description="Low complexity" evidence="7">
    <location>
        <begin position="592"/>
        <end position="605"/>
    </location>
</feature>
<feature type="compositionally biased region" description="Basic and acidic residues" evidence="7">
    <location>
        <begin position="398"/>
        <end position="409"/>
    </location>
</feature>
<dbReference type="SMART" id="SM00220">
    <property type="entry name" value="S_TKc"/>
    <property type="match status" value="1"/>
</dbReference>